<evidence type="ECO:0000313" key="2">
    <source>
        <dbReference type="Proteomes" id="UP001363010"/>
    </source>
</evidence>
<protein>
    <submittedName>
        <fullName evidence="1">Filamentous hemagglutinin</fullName>
    </submittedName>
</protein>
<proteinExistence type="predicted"/>
<dbReference type="Proteomes" id="UP001363010">
    <property type="component" value="Unassembled WGS sequence"/>
</dbReference>
<accession>A0ABU8WDE6</accession>
<organism evidence="1 2">
    <name type="scientific">Variovorax humicola</name>
    <dbReference type="NCBI Taxonomy" id="1769758"/>
    <lineage>
        <taxon>Bacteria</taxon>
        <taxon>Pseudomonadati</taxon>
        <taxon>Pseudomonadota</taxon>
        <taxon>Betaproteobacteria</taxon>
        <taxon>Burkholderiales</taxon>
        <taxon>Comamonadaceae</taxon>
        <taxon>Variovorax</taxon>
    </lineage>
</organism>
<sequence length="392" mass="38707">MNTNGQALSNTNAAGHTNANARNAQANAQGGIASAGTLALNAGALDNSEGFIGSKKALNATTGAVTNTDGGTILGQSTVAIDTQGASYDNTRGQTLAIGDLSVDAGSVNTTGGLLRSGGTTTINAATVDNSATSGPDQGIEGRNVGITAVDVKNRAGAVRADANATLIASGTVDNSAGGLISARDTLAIVDPHGAKPADAAAKTLKVVNTGGTLAADKRLQLDAARFSGDGTLSASQDLSIALTQDVVNNAALSANGNLTYTTTGTFTNNSQLLAGNTLTVAGRTVDNNANAEMSGTDTAISAATLNNRGLIDSRGETRIDARAGAGAGVVNNVGTGRIYGDRISIAAGTLNNDAETVAGITNAGTIAARSRLDIAADSINNREHALIFSGG</sequence>
<name>A0ABU8WDE6_9BURK</name>
<dbReference type="EMBL" id="JBBKZV010000103">
    <property type="protein sequence ID" value="MEJ8827553.1"/>
    <property type="molecule type" value="Genomic_DNA"/>
</dbReference>
<dbReference type="Pfam" id="PF05594">
    <property type="entry name" value="Fil_haemagg"/>
    <property type="match status" value="3"/>
</dbReference>
<evidence type="ECO:0000313" key="1">
    <source>
        <dbReference type="EMBL" id="MEJ8827553.1"/>
    </source>
</evidence>
<comment type="caution">
    <text evidence="1">The sequence shown here is derived from an EMBL/GenBank/DDBJ whole genome shotgun (WGS) entry which is preliminary data.</text>
</comment>
<keyword evidence="2" id="KW-1185">Reference proteome</keyword>
<reference evidence="1 2" key="1">
    <citation type="submission" date="2024-03" db="EMBL/GenBank/DDBJ databases">
        <title>Novel species of the genus Variovorax.</title>
        <authorList>
            <person name="Liu Q."/>
            <person name="Xin Y.-H."/>
        </authorList>
    </citation>
    <scope>NUCLEOTIDE SEQUENCE [LARGE SCALE GENOMIC DNA]</scope>
    <source>
        <strain evidence="1 2">KACC 18501</strain>
    </source>
</reference>
<dbReference type="InterPro" id="IPR010069">
    <property type="entry name" value="CdiA_FHA1_rpt"/>
</dbReference>
<gene>
    <name evidence="1" type="ORF">WKW80_37215</name>
</gene>
<dbReference type="InterPro" id="IPR008619">
    <property type="entry name" value="Filamentous_hemagglutn_rpt"/>
</dbReference>
<dbReference type="NCBIfam" id="TIGR01731">
    <property type="entry name" value="fil_hemag_20aa"/>
    <property type="match status" value="9"/>
</dbReference>
<feature type="non-terminal residue" evidence="1">
    <location>
        <position position="392"/>
    </location>
</feature>